<dbReference type="InterPro" id="IPR023599">
    <property type="entry name" value="Mem_prot_TcaA"/>
</dbReference>
<dbReference type="PANTHER" id="PTHR40038">
    <property type="entry name" value="MEMBRANE-ASSOCIATED PROTEIN TCAA"/>
    <property type="match status" value="1"/>
</dbReference>
<comment type="subcellular location">
    <subcellularLocation>
        <location evidence="1 10">Cell membrane</location>
        <topology evidence="1 10">Single-pass membrane protein</topology>
    </subcellularLocation>
</comment>
<dbReference type="eggNOG" id="COG4640">
    <property type="taxonomic scope" value="Bacteria"/>
</dbReference>
<comment type="caution">
    <text evidence="15">The sequence shown here is derived from an EMBL/GenBank/DDBJ whole genome shotgun (WGS) entry which is preliminary data.</text>
</comment>
<dbReference type="EMBL" id="AKKV01000036">
    <property type="protein sequence ID" value="EIT84273.1"/>
    <property type="molecule type" value="Genomic_DNA"/>
</dbReference>
<keyword evidence="3 11" id="KW-0812">Transmembrane</keyword>
<evidence type="ECO:0000256" key="1">
    <source>
        <dbReference type="ARBA" id="ARBA00004162"/>
    </source>
</evidence>
<keyword evidence="6" id="KW-0862">Zinc</keyword>
<evidence type="ECO:0000256" key="5">
    <source>
        <dbReference type="ARBA" id="ARBA00022771"/>
    </source>
</evidence>
<evidence type="ECO:0000313" key="15">
    <source>
        <dbReference type="EMBL" id="EIT84273.1"/>
    </source>
</evidence>
<dbReference type="Proteomes" id="UP000004080">
    <property type="component" value="Unassembled WGS sequence"/>
</dbReference>
<dbReference type="InterPro" id="IPR054530">
    <property type="entry name" value="TcaA_4th"/>
</dbReference>
<evidence type="ECO:0000256" key="2">
    <source>
        <dbReference type="ARBA" id="ARBA00022475"/>
    </source>
</evidence>
<evidence type="ECO:0000259" key="14">
    <source>
        <dbReference type="Pfam" id="PF22820"/>
    </source>
</evidence>
<dbReference type="PANTHER" id="PTHR40038:SF1">
    <property type="entry name" value="MEMBRANE-ASSOCIATED PROTEIN TCAA"/>
    <property type="match status" value="1"/>
</dbReference>
<accession>I8UBV1</accession>
<evidence type="ECO:0000313" key="16">
    <source>
        <dbReference type="Proteomes" id="UP000004080"/>
    </source>
</evidence>
<evidence type="ECO:0000256" key="3">
    <source>
        <dbReference type="ARBA" id="ARBA00022692"/>
    </source>
</evidence>
<dbReference type="InterPro" id="IPR054529">
    <property type="entry name" value="TcaA_2nd"/>
</dbReference>
<proteinExistence type="inferred from homology"/>
<evidence type="ECO:0000256" key="10">
    <source>
        <dbReference type="PIRNR" id="PIRNR032522"/>
    </source>
</evidence>
<dbReference type="GO" id="GO:0005886">
    <property type="term" value="C:plasma membrane"/>
    <property type="evidence" value="ECO:0007669"/>
    <property type="project" value="UniProtKB-SubCell"/>
</dbReference>
<evidence type="ECO:0000256" key="7">
    <source>
        <dbReference type="ARBA" id="ARBA00022989"/>
    </source>
</evidence>
<evidence type="ECO:0000256" key="4">
    <source>
        <dbReference type="ARBA" id="ARBA00022723"/>
    </source>
</evidence>
<evidence type="ECO:0000256" key="11">
    <source>
        <dbReference type="SAM" id="Phobius"/>
    </source>
</evidence>
<dbReference type="GO" id="GO:0008270">
    <property type="term" value="F:zinc ion binding"/>
    <property type="evidence" value="ECO:0007669"/>
    <property type="project" value="UniProtKB-KW"/>
</dbReference>
<dbReference type="PIRSF" id="PIRSF032522">
    <property type="entry name" value="TcaA"/>
    <property type="match status" value="1"/>
</dbReference>
<organism evidence="15 16">
    <name type="scientific">Fictibacillus macauensis ZFHKF-1</name>
    <dbReference type="NCBI Taxonomy" id="1196324"/>
    <lineage>
        <taxon>Bacteria</taxon>
        <taxon>Bacillati</taxon>
        <taxon>Bacillota</taxon>
        <taxon>Bacilli</taxon>
        <taxon>Bacillales</taxon>
        <taxon>Fictibacillaceae</taxon>
        <taxon>Fictibacillus</taxon>
    </lineage>
</organism>
<keyword evidence="4" id="KW-0479">Metal-binding</keyword>
<dbReference type="Pfam" id="PF22813">
    <property type="entry name" value="TcaA_2nd"/>
    <property type="match status" value="1"/>
</dbReference>
<keyword evidence="9" id="KW-0046">Antibiotic resistance</keyword>
<feature type="domain" description="TcaA second" evidence="12">
    <location>
        <begin position="73"/>
        <end position="174"/>
    </location>
</feature>
<comment type="similarity">
    <text evidence="10">Belongs to the tcaA family.</text>
</comment>
<sequence length="465" mass="51745">MHFCKTCGQPLADHTKFCKHCGATQTIETTTPTTRQQQNKRSKKPLLITLGALVGLLVASVTFYIVMQKKFGPEATIATFQQAIKSDDIATVKEMLIQGQPDLTVSDEMIRNFINYAKKENGVKASLASLEKQAQQKNDADVIIPVLGSNEPKWFELKRDGTRWLFFSNYQLVVKPLTVDVSSNYDHTNVYCDGTKKATITKKDQPVTLRSLLPGDHKLKVVYHGEYTTLQAEKTLPMNEANDAKLKIDVPVEGEFVTLTSNYDDARLFINGKDSGKTVAELHELGPIATDGSLSLYAEKKFDVGTVKSETVTVRSSGPVALPIDYKKPTSGDSPPSDAVKPTSDEAIEQFMLSYTTASVASLNETNFSLAEPYIDPKGPHYNEAMRYVQHVEKEGFKEQLDDFKVTKIDRSKPNQLLVSTKEAYTITRKNGSKVQLKFLSDYVLSLSSTGNVLVYKMYEPKPIK</sequence>
<dbReference type="Pfam" id="PF22820">
    <property type="entry name" value="TcaA_3rd_4th"/>
    <property type="match status" value="1"/>
</dbReference>
<reference evidence="15 16" key="1">
    <citation type="journal article" date="2012" name="J. Bacteriol.">
        <title>Genome of Bacillus macauensis ZFHKF-1, a Long-Chain-Forming Bacterium.</title>
        <authorList>
            <person name="Cai L."/>
            <person name="Zhang T."/>
        </authorList>
    </citation>
    <scope>NUCLEOTIDE SEQUENCE [LARGE SCALE GENOMIC DNA]</scope>
    <source>
        <strain evidence="15 16">ZFHKF-1</strain>
    </source>
</reference>
<feature type="domain" description="TcaA protein NTF2-like" evidence="13">
    <location>
        <begin position="345"/>
        <end position="458"/>
    </location>
</feature>
<evidence type="ECO:0000256" key="8">
    <source>
        <dbReference type="ARBA" id="ARBA00023136"/>
    </source>
</evidence>
<dbReference type="Pfam" id="PF22819">
    <property type="entry name" value="TcaA_5th"/>
    <property type="match status" value="1"/>
</dbReference>
<protein>
    <recommendedName>
        <fullName evidence="10">Membrane-associated protein</fullName>
    </recommendedName>
</protein>
<dbReference type="GO" id="GO:0046677">
    <property type="term" value="P:response to antibiotic"/>
    <property type="evidence" value="ECO:0007669"/>
    <property type="project" value="UniProtKB-KW"/>
</dbReference>
<dbReference type="OrthoDB" id="1682769at2"/>
<gene>
    <name evidence="15" type="ORF">A374_15843</name>
</gene>
<dbReference type="RefSeq" id="WP_007203241.1">
    <property type="nucleotide sequence ID" value="NZ_AKKV01000036.1"/>
</dbReference>
<dbReference type="InterPro" id="IPR054528">
    <property type="entry name" value="TcaA_5th"/>
</dbReference>
<dbReference type="AlphaFoldDB" id="I8UBV1"/>
<dbReference type="PATRIC" id="fig|1196324.3.peg.3241"/>
<evidence type="ECO:0000259" key="13">
    <source>
        <dbReference type="Pfam" id="PF22819"/>
    </source>
</evidence>
<evidence type="ECO:0000256" key="6">
    <source>
        <dbReference type="ARBA" id="ARBA00022833"/>
    </source>
</evidence>
<keyword evidence="5" id="KW-0863">Zinc-finger</keyword>
<keyword evidence="8 10" id="KW-0472">Membrane</keyword>
<keyword evidence="2 10" id="KW-1003">Cell membrane</keyword>
<evidence type="ECO:0000259" key="12">
    <source>
        <dbReference type="Pfam" id="PF22813"/>
    </source>
</evidence>
<feature type="transmembrane region" description="Helical" evidence="11">
    <location>
        <begin position="45"/>
        <end position="67"/>
    </location>
</feature>
<keyword evidence="7 11" id="KW-1133">Transmembrane helix</keyword>
<keyword evidence="16" id="KW-1185">Reference proteome</keyword>
<dbReference type="STRING" id="1196324.A374_15843"/>
<evidence type="ECO:0000256" key="9">
    <source>
        <dbReference type="ARBA" id="ARBA00023251"/>
    </source>
</evidence>
<feature type="domain" description="TcaA 4th" evidence="14">
    <location>
        <begin position="253"/>
        <end position="318"/>
    </location>
</feature>
<name>I8UBV1_9BACL</name>